<dbReference type="GO" id="GO:0000287">
    <property type="term" value="F:magnesium ion binding"/>
    <property type="evidence" value="ECO:0007669"/>
    <property type="project" value="InterPro"/>
</dbReference>
<dbReference type="InterPro" id="IPR023943">
    <property type="entry name" value="Enolase-ppase_E1"/>
</dbReference>
<evidence type="ECO:0000256" key="1">
    <source>
        <dbReference type="ARBA" id="ARBA00022605"/>
    </source>
</evidence>
<organism evidence="5 6">
    <name type="scientific">Vitrella brassicaformis (strain CCMP3155)</name>
    <dbReference type="NCBI Taxonomy" id="1169540"/>
    <lineage>
        <taxon>Eukaryota</taxon>
        <taxon>Sar</taxon>
        <taxon>Alveolata</taxon>
        <taxon>Colpodellida</taxon>
        <taxon>Vitrellaceae</taxon>
        <taxon>Vitrella</taxon>
    </lineage>
</organism>
<gene>
    <name evidence="5" type="ORF">Vbra_2272</name>
</gene>
<dbReference type="InterPro" id="IPR006439">
    <property type="entry name" value="HAD-SF_hydro_IA"/>
</dbReference>
<evidence type="ECO:0000256" key="2">
    <source>
        <dbReference type="ARBA" id="ARBA00022801"/>
    </source>
</evidence>
<evidence type="ECO:0000313" key="5">
    <source>
        <dbReference type="EMBL" id="CEM31813.1"/>
    </source>
</evidence>
<dbReference type="SFLD" id="SFLDG01129">
    <property type="entry name" value="C1.5:_HAD__Beta-PGM__Phosphata"/>
    <property type="match status" value="1"/>
</dbReference>
<dbReference type="GO" id="GO:0043874">
    <property type="term" value="F:acireductone synthase activity"/>
    <property type="evidence" value="ECO:0007669"/>
    <property type="project" value="InterPro"/>
</dbReference>
<dbReference type="OMA" id="LQGMVWE"/>
<evidence type="ECO:0000256" key="4">
    <source>
        <dbReference type="SAM" id="MobiDB-lite"/>
    </source>
</evidence>
<keyword evidence="1" id="KW-0028">Amino-acid biosynthesis</keyword>
<dbReference type="STRING" id="1169540.A0A0G4GNH2"/>
<dbReference type="PANTHER" id="PTHR20371:SF1">
    <property type="entry name" value="ENOLASE-PHOSPHATASE E1"/>
    <property type="match status" value="1"/>
</dbReference>
<dbReference type="VEuPathDB" id="CryptoDB:Vbra_2272"/>
<dbReference type="InterPro" id="IPR023214">
    <property type="entry name" value="HAD_sf"/>
</dbReference>
<dbReference type="SFLD" id="SFLDS00003">
    <property type="entry name" value="Haloacid_Dehalogenase"/>
    <property type="match status" value="1"/>
</dbReference>
<dbReference type="EMBL" id="CDMY01000738">
    <property type="protein sequence ID" value="CEM31813.1"/>
    <property type="molecule type" value="Genomic_DNA"/>
</dbReference>
<dbReference type="OrthoDB" id="191080at2759"/>
<sequence length="300" mass="32930">MKRAAEDCHADSDDSKRQKANDNASSSAVRDYLLDIEGTTTSISFVADVLFPYVRDHLCSHLTERLEGQDDETIDDIRALAKQARDDGEEAPQIDVSELVKTVAGGKGSEQSNGRARLSTEERARLVAAVQRFVLWCMDNDRKMPALKALQGHMWRAAYRSGLIKGHVYADVLPFLEAATTQQGASVWIYSSGSVEAQKLLFAHSEKGDLTKFFSGHFDTMIGSKLAAESYTTICKQMGAEPSSVLFVTDNIKEAYAADEAGLRVLVSVRPGTMALPEGHSFKAITSFEHIHDLVNEKGK</sequence>
<proteinExistence type="predicted"/>
<dbReference type="PANTHER" id="PTHR20371">
    <property type="entry name" value="ENOLASE-PHOSPHATASE E1"/>
    <property type="match status" value="1"/>
</dbReference>
<keyword evidence="2" id="KW-0378">Hydrolase</keyword>
<keyword evidence="6" id="KW-1185">Reference proteome</keyword>
<dbReference type="CDD" id="cd01629">
    <property type="entry name" value="HAD_EP"/>
    <property type="match status" value="1"/>
</dbReference>
<dbReference type="SFLD" id="SFLDF00044">
    <property type="entry name" value="enolase-phosphatase"/>
    <property type="match status" value="1"/>
</dbReference>
<dbReference type="Proteomes" id="UP000041254">
    <property type="component" value="Unassembled WGS sequence"/>
</dbReference>
<accession>A0A0G4GNH2</accession>
<dbReference type="InterPro" id="IPR036412">
    <property type="entry name" value="HAD-like_sf"/>
</dbReference>
<dbReference type="NCBIfam" id="TIGR01691">
    <property type="entry name" value="enolase-ppase"/>
    <property type="match status" value="1"/>
</dbReference>
<dbReference type="PhylomeDB" id="A0A0G4GNH2"/>
<dbReference type="SUPFAM" id="SSF56784">
    <property type="entry name" value="HAD-like"/>
    <property type="match status" value="1"/>
</dbReference>
<evidence type="ECO:0000313" key="6">
    <source>
        <dbReference type="Proteomes" id="UP000041254"/>
    </source>
</evidence>
<dbReference type="NCBIfam" id="TIGR01549">
    <property type="entry name" value="HAD-SF-IA-v1"/>
    <property type="match status" value="1"/>
</dbReference>
<evidence type="ECO:0000256" key="3">
    <source>
        <dbReference type="ARBA" id="ARBA00023167"/>
    </source>
</evidence>
<evidence type="ECO:0008006" key="7">
    <source>
        <dbReference type="Google" id="ProtNLM"/>
    </source>
</evidence>
<keyword evidence="3" id="KW-0486">Methionine biosynthesis</keyword>
<name>A0A0G4GNH2_VITBC</name>
<feature type="region of interest" description="Disordered" evidence="4">
    <location>
        <begin position="1"/>
        <end position="24"/>
    </location>
</feature>
<dbReference type="GO" id="GO:0019509">
    <property type="term" value="P:L-methionine salvage from methylthioadenosine"/>
    <property type="evidence" value="ECO:0007669"/>
    <property type="project" value="InterPro"/>
</dbReference>
<feature type="compositionally biased region" description="Basic and acidic residues" evidence="4">
    <location>
        <begin position="1"/>
        <end position="20"/>
    </location>
</feature>
<dbReference type="Gene3D" id="1.10.720.60">
    <property type="match status" value="1"/>
</dbReference>
<dbReference type="AlphaFoldDB" id="A0A0G4GNH2"/>
<dbReference type="SFLD" id="SFLDG01133">
    <property type="entry name" value="C1.5.4:_Enolase-phosphatase_Li"/>
    <property type="match status" value="1"/>
</dbReference>
<dbReference type="Pfam" id="PF00702">
    <property type="entry name" value="Hydrolase"/>
    <property type="match status" value="1"/>
</dbReference>
<dbReference type="InParanoid" id="A0A0G4GNH2"/>
<reference evidence="5 6" key="1">
    <citation type="submission" date="2014-11" db="EMBL/GenBank/DDBJ databases">
        <authorList>
            <person name="Zhu J."/>
            <person name="Qi W."/>
            <person name="Song R."/>
        </authorList>
    </citation>
    <scope>NUCLEOTIDE SEQUENCE [LARGE SCALE GENOMIC DNA]</scope>
</reference>
<dbReference type="Gene3D" id="3.40.50.1000">
    <property type="entry name" value="HAD superfamily/HAD-like"/>
    <property type="match status" value="1"/>
</dbReference>
<protein>
    <recommendedName>
        <fullName evidence="7">Acireductone synthase</fullName>
    </recommendedName>
</protein>